<evidence type="ECO:0000313" key="5">
    <source>
        <dbReference type="Proteomes" id="UP000029060"/>
    </source>
</evidence>
<dbReference type="GO" id="GO:0016757">
    <property type="term" value="F:glycosyltransferase activity"/>
    <property type="evidence" value="ECO:0007669"/>
    <property type="project" value="UniProtKB-KW"/>
</dbReference>
<dbReference type="SUPFAM" id="SSF53448">
    <property type="entry name" value="Nucleotide-diphospho-sugar transferases"/>
    <property type="match status" value="1"/>
</dbReference>
<sequence>MNKQLSIIIPAFNAEKNLRRCLDCLLSQADGSCQVIVVNDGSRDGTGDICASYGGKITYIDKRNGGVSSARNAGLKAALGEYVTFVDSDDFVSDDFVALALGEMTTHKDVYFFLHRQDDAKTQIEPVPFGNEPGKEDIIRYTLFSKENPNPNMNFRSVWGKMIRRSLLDEHSIIFPEGLALGEDMVFMLYVYSAMNTYSFVNKVAYHYFFLNPDSATNRSKPNMEAIIEANDAALSTWMREENNTEYDLYYYSYRLNDVILMLKFRWMYMLKHDGIKKNDSCDFRFSESS</sequence>
<dbReference type="Gene3D" id="3.90.550.10">
    <property type="entry name" value="Spore Coat Polysaccharide Biosynthesis Protein SpsA, Chain A"/>
    <property type="match status" value="1"/>
</dbReference>
<dbReference type="OrthoDB" id="3171021at2"/>
<keyword evidence="5" id="KW-1185">Reference proteome</keyword>
<gene>
    <name evidence="4" type="ORF">BMERY_1711</name>
</gene>
<dbReference type="CDD" id="cd00761">
    <property type="entry name" value="Glyco_tranf_GTA_type"/>
    <property type="match status" value="1"/>
</dbReference>
<dbReference type="Proteomes" id="UP000029060">
    <property type="component" value="Unassembled WGS sequence"/>
</dbReference>
<proteinExistence type="predicted"/>
<dbReference type="Pfam" id="PF00535">
    <property type="entry name" value="Glycos_transf_2"/>
    <property type="match status" value="1"/>
</dbReference>
<evidence type="ECO:0000256" key="1">
    <source>
        <dbReference type="ARBA" id="ARBA00022676"/>
    </source>
</evidence>
<dbReference type="eggNOG" id="COG0463">
    <property type="taxonomic scope" value="Bacteria"/>
</dbReference>
<keyword evidence="1" id="KW-0328">Glycosyltransferase</keyword>
<protein>
    <submittedName>
        <fullName evidence="4">Glycosyltransferase-like protein, family 2</fullName>
    </submittedName>
</protein>
<accession>A0A087BF22</accession>
<dbReference type="EMBL" id="JGZC01000008">
    <property type="protein sequence ID" value="KFI69622.1"/>
    <property type="molecule type" value="Genomic_DNA"/>
</dbReference>
<reference evidence="4 5" key="1">
    <citation type="submission" date="2014-03" db="EMBL/GenBank/DDBJ databases">
        <title>Genomics of Bifidobacteria.</title>
        <authorList>
            <person name="Ventura M."/>
            <person name="Milani C."/>
            <person name="Lugli G.A."/>
        </authorList>
    </citation>
    <scope>NUCLEOTIDE SEQUENCE [LARGE SCALE GENOMIC DNA]</scope>
    <source>
        <strain evidence="4 5">LMG 11341</strain>
    </source>
</reference>
<dbReference type="PANTHER" id="PTHR22916">
    <property type="entry name" value="GLYCOSYLTRANSFERASE"/>
    <property type="match status" value="1"/>
</dbReference>
<dbReference type="STRING" id="78345.BMERY_1711"/>
<dbReference type="AlphaFoldDB" id="A0A087BF22"/>
<keyword evidence="2 4" id="KW-0808">Transferase</keyword>
<feature type="domain" description="Glycosyltransferase 2-like" evidence="3">
    <location>
        <begin position="6"/>
        <end position="170"/>
    </location>
</feature>
<evidence type="ECO:0000259" key="3">
    <source>
        <dbReference type="Pfam" id="PF00535"/>
    </source>
</evidence>
<name>A0A087BF22_9BIFI</name>
<dbReference type="RefSeq" id="WP_034249865.1">
    <property type="nucleotide sequence ID" value="NZ_JGZC01000008.1"/>
</dbReference>
<dbReference type="InterPro" id="IPR029044">
    <property type="entry name" value="Nucleotide-diphossugar_trans"/>
</dbReference>
<evidence type="ECO:0000313" key="4">
    <source>
        <dbReference type="EMBL" id="KFI69622.1"/>
    </source>
</evidence>
<comment type="caution">
    <text evidence="4">The sequence shown here is derived from an EMBL/GenBank/DDBJ whole genome shotgun (WGS) entry which is preliminary data.</text>
</comment>
<dbReference type="PANTHER" id="PTHR22916:SF51">
    <property type="entry name" value="GLYCOSYLTRANSFERASE EPSH-RELATED"/>
    <property type="match status" value="1"/>
</dbReference>
<organism evidence="4 5">
    <name type="scientific">Bifidobacterium merycicum</name>
    <dbReference type="NCBI Taxonomy" id="78345"/>
    <lineage>
        <taxon>Bacteria</taxon>
        <taxon>Bacillati</taxon>
        <taxon>Actinomycetota</taxon>
        <taxon>Actinomycetes</taxon>
        <taxon>Bifidobacteriales</taxon>
        <taxon>Bifidobacteriaceae</taxon>
        <taxon>Bifidobacterium</taxon>
    </lineage>
</organism>
<dbReference type="InterPro" id="IPR001173">
    <property type="entry name" value="Glyco_trans_2-like"/>
</dbReference>
<evidence type="ECO:0000256" key="2">
    <source>
        <dbReference type="ARBA" id="ARBA00022679"/>
    </source>
</evidence>